<feature type="compositionally biased region" description="Basic and acidic residues" evidence="1">
    <location>
        <begin position="353"/>
        <end position="362"/>
    </location>
</feature>
<organism evidence="3 4">
    <name type="scientific">Besnoitia besnoiti</name>
    <name type="common">Apicomplexan protozoan</name>
    <dbReference type="NCBI Taxonomy" id="94643"/>
    <lineage>
        <taxon>Eukaryota</taxon>
        <taxon>Sar</taxon>
        <taxon>Alveolata</taxon>
        <taxon>Apicomplexa</taxon>
        <taxon>Conoidasida</taxon>
        <taxon>Coccidia</taxon>
        <taxon>Eucoccidiorida</taxon>
        <taxon>Eimeriorina</taxon>
        <taxon>Sarcocystidae</taxon>
        <taxon>Besnoitia</taxon>
    </lineage>
</organism>
<dbReference type="AlphaFoldDB" id="A0A2A9MDX1"/>
<keyword evidence="2" id="KW-0472">Membrane</keyword>
<feature type="compositionally biased region" description="Pro residues" evidence="1">
    <location>
        <begin position="772"/>
        <end position="782"/>
    </location>
</feature>
<name>A0A2A9MDX1_BESBE</name>
<evidence type="ECO:0000313" key="3">
    <source>
        <dbReference type="EMBL" id="PFH33580.1"/>
    </source>
</evidence>
<reference evidence="3 4" key="1">
    <citation type="submission" date="2017-09" db="EMBL/GenBank/DDBJ databases">
        <title>Genome sequencing of Besnoitia besnoiti strain Bb-Ger1.</title>
        <authorList>
            <person name="Schares G."/>
            <person name="Venepally P."/>
            <person name="Lorenzi H.A."/>
        </authorList>
    </citation>
    <scope>NUCLEOTIDE SEQUENCE [LARGE SCALE GENOMIC DNA]</scope>
    <source>
        <strain evidence="3 4">Bb-Ger1</strain>
    </source>
</reference>
<evidence type="ECO:0000313" key="4">
    <source>
        <dbReference type="Proteomes" id="UP000224006"/>
    </source>
</evidence>
<evidence type="ECO:0000256" key="1">
    <source>
        <dbReference type="SAM" id="MobiDB-lite"/>
    </source>
</evidence>
<dbReference type="EMBL" id="NWUJ01000008">
    <property type="protein sequence ID" value="PFH33580.1"/>
    <property type="molecule type" value="Genomic_DNA"/>
</dbReference>
<keyword evidence="2" id="KW-0812">Transmembrane</keyword>
<keyword evidence="2" id="KW-1133">Transmembrane helix</keyword>
<dbReference type="Proteomes" id="UP000224006">
    <property type="component" value="Chromosome VII"/>
</dbReference>
<feature type="region of interest" description="Disordered" evidence="1">
    <location>
        <begin position="317"/>
        <end position="389"/>
    </location>
</feature>
<dbReference type="VEuPathDB" id="ToxoDB:BESB_077970"/>
<feature type="region of interest" description="Disordered" evidence="1">
    <location>
        <begin position="663"/>
        <end position="689"/>
    </location>
</feature>
<feature type="compositionally biased region" description="Low complexity" evidence="1">
    <location>
        <begin position="319"/>
        <end position="335"/>
    </location>
</feature>
<feature type="compositionally biased region" description="Low complexity" evidence="1">
    <location>
        <begin position="759"/>
        <end position="771"/>
    </location>
</feature>
<protein>
    <recommendedName>
        <fullName evidence="5">Transmembrane protein</fullName>
    </recommendedName>
</protein>
<comment type="caution">
    <text evidence="3">The sequence shown here is derived from an EMBL/GenBank/DDBJ whole genome shotgun (WGS) entry which is preliminary data.</text>
</comment>
<feature type="compositionally biased region" description="Low complexity" evidence="1">
    <location>
        <begin position="783"/>
        <end position="805"/>
    </location>
</feature>
<dbReference type="RefSeq" id="XP_029217589.1">
    <property type="nucleotide sequence ID" value="XM_029366158.1"/>
</dbReference>
<accession>A0A2A9MDX1</accession>
<feature type="compositionally biased region" description="Polar residues" evidence="1">
    <location>
        <begin position="748"/>
        <end position="758"/>
    </location>
</feature>
<feature type="region of interest" description="Disordered" evidence="1">
    <location>
        <begin position="743"/>
        <end position="831"/>
    </location>
</feature>
<sequence length="831" mass="89391">MASLCRRSPGWGGGSQPSAAVVASLLRLLSSLAELPARLLLWLCASPFFLLVRAFFGTFSRRRPHREIRGSTTRRPQRERVLPEASSAACGLPHTYTEVRISQLFSLLCAHFVRFPILFFELLVAIRSPSSCLFVFCLRRLCAFFTAARRPCSFSVSSSAPLAAEAASSVLPSLLSVPRPHAATAAVRFRESRRAEGLDGGEVADADAVGVTEADDPLRSLTSTRSRRRFLNAQPSPSRAAKARRNASDCEVFSSRRWSSAQAEQHQRQPRRCLPRRPRGSAPKKFINASSQAHASGLDGGDAARGGETLRQENRRLGEAAAPPGGWKPPAATGCRRGGRRGVGPGYEASAEPTERHSEVRCEMISPEVPLASPSPRRGPSSDLAGPPEAASAATMKRGVAATMKRGVAATMKRGVAAATPRFIPEISAASSDLHLPGRVCQRLVRLPAPARSQTCFRRGAHPARRLPRPCMRGPRRRLRRRLVTPLEGPGCLSCRRPTASSWSHSLVVWRCSSWDPFRFFLALFSPAAVTRVRPARGARGVVAAACRCLLRVFHLLRLRLLSPHVVCLPRLLRRLLRLRPSLLPPSSASSTVSASQHVFATTTPFSPAPGPGLPIPSALNCVSVSSSFSSQTAASSFPSLPSSSPDFPSSFPLGRRRSLPGEDVLRGFVGGDASSAHTGRRIPERGVPSAFFSSSPPAARCLPPPTVACLLAAVSSSPHVEEESRRRRHLSASLRQRNRVCKALSHRSGNSGPSKSTLPSFSLSPHSSSPAVPPAPPPPAPRLFLRPRAAARGAQRAQNARNWADSQSRYDAGDRQTASARTEAGGGERD</sequence>
<feature type="transmembrane region" description="Helical" evidence="2">
    <location>
        <begin position="39"/>
        <end position="59"/>
    </location>
</feature>
<dbReference type="GeneID" id="40312723"/>
<feature type="transmembrane region" description="Helical" evidence="2">
    <location>
        <begin position="104"/>
        <end position="126"/>
    </location>
</feature>
<gene>
    <name evidence="3" type="ORF">BESB_077970</name>
</gene>
<evidence type="ECO:0008006" key="5">
    <source>
        <dbReference type="Google" id="ProtNLM"/>
    </source>
</evidence>
<feature type="compositionally biased region" description="Basic residues" evidence="1">
    <location>
        <begin position="268"/>
        <end position="279"/>
    </location>
</feature>
<evidence type="ECO:0000256" key="2">
    <source>
        <dbReference type="SAM" id="Phobius"/>
    </source>
</evidence>
<proteinExistence type="predicted"/>
<keyword evidence="4" id="KW-1185">Reference proteome</keyword>
<feature type="region of interest" description="Disordered" evidence="1">
    <location>
        <begin position="214"/>
        <end position="284"/>
    </location>
</feature>
<dbReference type="KEGG" id="bbes:BESB_077970"/>